<dbReference type="Gene3D" id="3.40.309.10">
    <property type="entry name" value="Aldehyde Dehydrogenase, Chain A, domain 2"/>
    <property type="match status" value="1"/>
</dbReference>
<dbReference type="InterPro" id="IPR016161">
    <property type="entry name" value="Ald_DH/histidinol_DH"/>
</dbReference>
<keyword evidence="6" id="KW-1185">Reference proteome</keyword>
<dbReference type="Gene3D" id="3.40.605.10">
    <property type="entry name" value="Aldehyde Dehydrogenase, Chain A, domain 1"/>
    <property type="match status" value="1"/>
</dbReference>
<dbReference type="InterPro" id="IPR016163">
    <property type="entry name" value="Ald_DH_C"/>
</dbReference>
<accession>A0ABT2ZML0</accession>
<dbReference type="PANTHER" id="PTHR43866">
    <property type="entry name" value="MALONATE-SEMIALDEHYDE DEHYDROGENASE"/>
    <property type="match status" value="1"/>
</dbReference>
<comment type="caution">
    <text evidence="5">The sequence shown here is derived from an EMBL/GenBank/DDBJ whole genome shotgun (WGS) entry which is preliminary data.</text>
</comment>
<evidence type="ECO:0000256" key="3">
    <source>
        <dbReference type="ARBA" id="ARBA00023027"/>
    </source>
</evidence>
<dbReference type="EC" id="1.2.1.27" evidence="1"/>
<name>A0ABT2ZML0_9RHOB</name>
<protein>
    <recommendedName>
        <fullName evidence="1">methylmalonate-semialdehyde dehydrogenase (CoA acylating)</fullName>
        <ecNumber evidence="1">1.2.1.27</ecNumber>
    </recommendedName>
</protein>
<dbReference type="NCBIfam" id="TIGR01722">
    <property type="entry name" value="MMSDH"/>
    <property type="match status" value="1"/>
</dbReference>
<dbReference type="CDD" id="cd07085">
    <property type="entry name" value="ALDH_F6_MMSDH"/>
    <property type="match status" value="1"/>
</dbReference>
<evidence type="ECO:0000313" key="5">
    <source>
        <dbReference type="EMBL" id="MCV2872352.1"/>
    </source>
</evidence>
<evidence type="ECO:0000259" key="4">
    <source>
        <dbReference type="Pfam" id="PF00171"/>
    </source>
</evidence>
<dbReference type="EMBL" id="JAOWKZ010000002">
    <property type="protein sequence ID" value="MCV2872352.1"/>
    <property type="molecule type" value="Genomic_DNA"/>
</dbReference>
<dbReference type="InterPro" id="IPR016160">
    <property type="entry name" value="Ald_DH_CS_CYS"/>
</dbReference>
<dbReference type="PANTHER" id="PTHR43866:SF4">
    <property type="entry name" value="MALONATE-SEMIALDEHYDE DEHYDROGENASE"/>
    <property type="match status" value="1"/>
</dbReference>
<dbReference type="Proteomes" id="UP001652564">
    <property type="component" value="Unassembled WGS sequence"/>
</dbReference>
<dbReference type="PROSITE" id="PS00070">
    <property type="entry name" value="ALDEHYDE_DEHYDR_CYS"/>
    <property type="match status" value="1"/>
</dbReference>
<feature type="domain" description="Aldehyde dehydrogenase" evidence="4">
    <location>
        <begin position="13"/>
        <end position="479"/>
    </location>
</feature>
<dbReference type="Pfam" id="PF00171">
    <property type="entry name" value="Aldedh"/>
    <property type="match status" value="1"/>
</dbReference>
<organism evidence="5 6">
    <name type="scientific">Albidovulum litorale</name>
    <dbReference type="NCBI Taxonomy" id="2984134"/>
    <lineage>
        <taxon>Bacteria</taxon>
        <taxon>Pseudomonadati</taxon>
        <taxon>Pseudomonadota</taxon>
        <taxon>Alphaproteobacteria</taxon>
        <taxon>Rhodobacterales</taxon>
        <taxon>Paracoccaceae</taxon>
        <taxon>Albidovulum</taxon>
    </lineage>
</organism>
<evidence type="ECO:0000256" key="2">
    <source>
        <dbReference type="ARBA" id="ARBA00023002"/>
    </source>
</evidence>
<dbReference type="InterPro" id="IPR016162">
    <property type="entry name" value="Ald_DH_N"/>
</dbReference>
<dbReference type="InterPro" id="IPR015590">
    <property type="entry name" value="Aldehyde_DH_dom"/>
</dbReference>
<gene>
    <name evidence="5" type="ORF">OEZ71_08595</name>
</gene>
<evidence type="ECO:0000256" key="1">
    <source>
        <dbReference type="ARBA" id="ARBA00013048"/>
    </source>
</evidence>
<proteinExistence type="predicted"/>
<dbReference type="SUPFAM" id="SSF53720">
    <property type="entry name" value="ALDH-like"/>
    <property type="match status" value="1"/>
</dbReference>
<sequence>MKELSHWINGEHVKGTSGRFADVFNPATGEVQSKCPMASAAETEAAIANAAAAQVEWGATNPQKRARVMMAMVGLMNRDMDKLAEALSREHGKTLPDAKGDLQRGLEVIEYCIGAPQMLKGEFTDSAGPGIDMYSMRQPLGVVAAIMPFNFPAMMPLWHVGPALACGNAVVLKPSERDPSVPLMLAELFVEAGLPKGVFQVVNGDKEAVDTLLDSETIQGVSFVGSTPIAHYIYSRATANGKRAQCFGGAKNHMIVMPDADMDQAADALVGAGFGAAGERCMAVSVAVPVGDATADKLIEKLVPRIEKLRVAPYTDGNDVDFGPVVTGEAKKRILGLINSGVEQGAELVVDNRDFSLQGYENGFFVGPHLFDKVTKDMDIYKTEIFGPVLSVVRAKTYEEAIGLAMDHEYGNGTAIFTRDGDTARDFAHRINIGMVGINVPIPVPLAYHTFGGWKKSMFGDLNQHGPDSFKFYTRTKTVTARWPSGIKEGGEFNFKAMD</sequence>
<reference evidence="5 6" key="1">
    <citation type="submission" date="2022-10" db="EMBL/GenBank/DDBJ databases">
        <title>Defluviimonas sp. nov., isolated from ocean surface sediments.</title>
        <authorList>
            <person name="He W."/>
            <person name="Wang L."/>
            <person name="Zhang D.-F."/>
        </authorList>
    </citation>
    <scope>NUCLEOTIDE SEQUENCE [LARGE SCALE GENOMIC DNA]</scope>
    <source>
        <strain evidence="5 6">WL0050</strain>
    </source>
</reference>
<keyword evidence="2" id="KW-0560">Oxidoreductase</keyword>
<evidence type="ECO:0000313" key="6">
    <source>
        <dbReference type="Proteomes" id="UP001652564"/>
    </source>
</evidence>
<dbReference type="InterPro" id="IPR010061">
    <property type="entry name" value="MeMal-semiAld_DH"/>
</dbReference>
<dbReference type="RefSeq" id="WP_263739535.1">
    <property type="nucleotide sequence ID" value="NZ_JAOWKZ010000002.1"/>
</dbReference>
<keyword evidence="3" id="KW-0520">NAD</keyword>